<dbReference type="InterPro" id="IPR003593">
    <property type="entry name" value="AAA+_ATPase"/>
</dbReference>
<dbReference type="Proteomes" id="UP000068026">
    <property type="component" value="Chromosome"/>
</dbReference>
<evidence type="ECO:0000313" key="8">
    <source>
        <dbReference type="Proteomes" id="UP000184204"/>
    </source>
</evidence>
<comment type="similarity">
    <text evidence="1">Belongs to the Mg-chelatase subunits D/I family. ComM subfamily.</text>
</comment>
<dbReference type="SUPFAM" id="SSF54211">
    <property type="entry name" value="Ribosomal protein S5 domain 2-like"/>
    <property type="match status" value="1"/>
</dbReference>
<dbReference type="EMBL" id="FQUA01000004">
    <property type="protein sequence ID" value="SHE64994.1"/>
    <property type="molecule type" value="Genomic_DNA"/>
</dbReference>
<reference evidence="5 7" key="1">
    <citation type="journal article" date="2016" name="Genome Announc.">
        <title>Complete Genome Sequence of the Amino Acid-Fermenting Clostridium propionicum X2 (DSM 1682).</title>
        <authorList>
            <person name="Poehlein A."/>
            <person name="Schlien K."/>
            <person name="Chowdhury N.P."/>
            <person name="Gottschalk G."/>
            <person name="Buckel W."/>
            <person name="Daniel R."/>
        </authorList>
    </citation>
    <scope>NUCLEOTIDE SEQUENCE [LARGE SCALE GENOMIC DNA]</scope>
    <source>
        <strain evidence="5 7">X2</strain>
    </source>
</reference>
<dbReference type="Proteomes" id="UP000184204">
    <property type="component" value="Unassembled WGS sequence"/>
</dbReference>
<dbReference type="InterPro" id="IPR001208">
    <property type="entry name" value="MCM_dom"/>
</dbReference>
<dbReference type="OrthoDB" id="9813147at2"/>
<dbReference type="Gene3D" id="3.40.50.300">
    <property type="entry name" value="P-loop containing nucleotide triphosphate hydrolases"/>
    <property type="match status" value="1"/>
</dbReference>
<dbReference type="InterPro" id="IPR027417">
    <property type="entry name" value="P-loop_NTPase"/>
</dbReference>
<dbReference type="GO" id="GO:0003677">
    <property type="term" value="F:DNA binding"/>
    <property type="evidence" value="ECO:0007669"/>
    <property type="project" value="InterPro"/>
</dbReference>
<reference evidence="6" key="3">
    <citation type="submission" date="2016-11" db="EMBL/GenBank/DDBJ databases">
        <authorList>
            <person name="Varghese N."/>
            <person name="Submissions S."/>
        </authorList>
    </citation>
    <scope>NUCLEOTIDE SEQUENCE</scope>
    <source>
        <strain evidence="6">DSM 1682</strain>
    </source>
</reference>
<reference evidence="7" key="2">
    <citation type="submission" date="2016-01" db="EMBL/GenBank/DDBJ databases">
        <authorList>
            <person name="Poehlein A."/>
            <person name="Schlien K."/>
            <person name="Gottschalk G."/>
            <person name="Buckel W."/>
            <person name="Daniel R."/>
        </authorList>
    </citation>
    <scope>NUCLEOTIDE SEQUENCE [LARGE SCALE GENOMIC DNA]</scope>
    <source>
        <strain evidence="7">X2</strain>
    </source>
</reference>
<evidence type="ECO:0000259" key="4">
    <source>
        <dbReference type="SMART" id="SM00382"/>
    </source>
</evidence>
<evidence type="ECO:0000256" key="2">
    <source>
        <dbReference type="ARBA" id="ARBA00022741"/>
    </source>
</evidence>
<dbReference type="SUPFAM" id="SSF52540">
    <property type="entry name" value="P-loop containing nucleoside triphosphate hydrolases"/>
    <property type="match status" value="1"/>
</dbReference>
<dbReference type="InterPro" id="IPR000523">
    <property type="entry name" value="Mg_chelatse_chII-like_cat_dom"/>
</dbReference>
<dbReference type="KEGG" id="cpro:CPRO_15710"/>
<reference evidence="8" key="4">
    <citation type="submission" date="2016-11" db="EMBL/GenBank/DDBJ databases">
        <authorList>
            <person name="Jaros S."/>
            <person name="Januszkiewicz K."/>
            <person name="Wedrychowicz H."/>
        </authorList>
    </citation>
    <scope>NUCLEOTIDE SEQUENCE [LARGE SCALE GENOMIC DNA]</scope>
    <source>
        <strain evidence="8">DSM 1682</strain>
    </source>
</reference>
<keyword evidence="2" id="KW-0547">Nucleotide-binding</keyword>
<evidence type="ECO:0000256" key="1">
    <source>
        <dbReference type="ARBA" id="ARBA00006354"/>
    </source>
</evidence>
<evidence type="ECO:0000313" key="5">
    <source>
        <dbReference type="EMBL" id="AMJ41164.1"/>
    </source>
</evidence>
<proteinExistence type="inferred from homology"/>
<dbReference type="InterPro" id="IPR014721">
    <property type="entry name" value="Ribsml_uS5_D2-typ_fold_subgr"/>
</dbReference>
<keyword evidence="7" id="KW-1185">Reference proteome</keyword>
<sequence length="510" mass="55790">MLSMIKSSALQGIDSYPVSVEVDLSSGLPSFDIVGLPDSAVKESRERVRTAVKNSGFSFPVKHITVNLAPADTRKEGASFDLPIALGILCACGALQNEAAADYFVTGELSLDGSVRPVNGVLPMVYGAKQNGIKKCFIPAENMDEAALIDGISVYPVHSLKQIVAHLSGKDKIPPYSVDVKELFGNKKESDILDFAHVKGQENAKRAMEIAAAGGHNFLMIGPPGSGKTMLAKRLPTILPDLTFEESIEITKIYSIAGLLRNKNSLIRTRPFRSPHHTISASALTGGGRIPKPGEISLSHHGVLFLDELPEFQRAALEIMRQPLEDGQVTIARVNGTLTFPSDFMLVAAMNPCPCGYLGDGNKCHCSMNEIIRYRSKISGPLLDRIDIMVEMPGVSYEDLEIVEQGESSSNIKERVLTAHEIQLKRYQKEGIYFNAQLSAAQIEKYCALGPKEKEMLKQAFTRLDLSARAYHKILKVARTVADLAGSEEITLPHLAEVLQYRSLDRKYLL</sequence>
<dbReference type="PANTHER" id="PTHR32039">
    <property type="entry name" value="MAGNESIUM-CHELATASE SUBUNIT CHLI"/>
    <property type="match status" value="1"/>
</dbReference>
<organism evidence="6 8">
    <name type="scientific">Anaerotignum propionicum DSM 1682</name>
    <dbReference type="NCBI Taxonomy" id="991789"/>
    <lineage>
        <taxon>Bacteria</taxon>
        <taxon>Bacillati</taxon>
        <taxon>Bacillota</taxon>
        <taxon>Clostridia</taxon>
        <taxon>Lachnospirales</taxon>
        <taxon>Anaerotignaceae</taxon>
        <taxon>Anaerotignum</taxon>
    </lineage>
</organism>
<dbReference type="InterPro" id="IPR045006">
    <property type="entry name" value="CHLI-like"/>
</dbReference>
<dbReference type="Pfam" id="PF01078">
    <property type="entry name" value="Mg_chelatase"/>
    <property type="match status" value="1"/>
</dbReference>
<dbReference type="EMBL" id="CP014223">
    <property type="protein sequence ID" value="AMJ41164.1"/>
    <property type="molecule type" value="Genomic_DNA"/>
</dbReference>
<dbReference type="Pfam" id="PF13541">
    <property type="entry name" value="ChlI"/>
    <property type="match status" value="1"/>
</dbReference>
<dbReference type="Gene3D" id="3.30.230.10">
    <property type="match status" value="1"/>
</dbReference>
<dbReference type="GO" id="GO:0005524">
    <property type="term" value="F:ATP binding"/>
    <property type="evidence" value="ECO:0007669"/>
    <property type="project" value="UniProtKB-KW"/>
</dbReference>
<dbReference type="SMART" id="SM00382">
    <property type="entry name" value="AAA"/>
    <property type="match status" value="1"/>
</dbReference>
<dbReference type="CDD" id="cd00009">
    <property type="entry name" value="AAA"/>
    <property type="match status" value="1"/>
</dbReference>
<evidence type="ECO:0000313" key="6">
    <source>
        <dbReference type="EMBL" id="SHE64994.1"/>
    </source>
</evidence>
<dbReference type="PANTHER" id="PTHR32039:SF7">
    <property type="entry name" value="COMPETENCE PROTEIN COMM"/>
    <property type="match status" value="1"/>
</dbReference>
<dbReference type="PRINTS" id="PR01657">
    <property type="entry name" value="MCMFAMILY"/>
</dbReference>
<name>A0A0X1U8A2_ANAPI</name>
<dbReference type="InterPro" id="IPR025158">
    <property type="entry name" value="Mg_chelat-rel_C"/>
</dbReference>
<dbReference type="NCBIfam" id="TIGR00368">
    <property type="entry name" value="YifB family Mg chelatase-like AAA ATPase"/>
    <property type="match status" value="1"/>
</dbReference>
<feature type="domain" description="AAA+ ATPase" evidence="4">
    <location>
        <begin position="214"/>
        <end position="396"/>
    </location>
</feature>
<gene>
    <name evidence="5" type="primary">comM</name>
    <name evidence="5" type="ORF">CPRO_15710</name>
    <name evidence="6" type="ORF">SAMN02745151_01382</name>
</gene>
<dbReference type="AlphaFoldDB" id="A0A0X1U8A2"/>
<evidence type="ECO:0000313" key="7">
    <source>
        <dbReference type="Proteomes" id="UP000068026"/>
    </source>
</evidence>
<dbReference type="InterPro" id="IPR004482">
    <property type="entry name" value="Mg_chelat-rel"/>
</dbReference>
<dbReference type="Pfam" id="PF13335">
    <property type="entry name" value="Mg_chelatase_C"/>
    <property type="match status" value="1"/>
</dbReference>
<protein>
    <submittedName>
        <fullName evidence="5">Competence protein ComM</fullName>
    </submittedName>
    <submittedName>
        <fullName evidence="6">Magnesium chelatase family protein</fullName>
    </submittedName>
</protein>
<keyword evidence="3" id="KW-0067">ATP-binding</keyword>
<accession>A0A0X1U8A2</accession>
<dbReference type="RefSeq" id="WP_066049903.1">
    <property type="nucleotide sequence ID" value="NZ_CP014223.1"/>
</dbReference>
<dbReference type="InterPro" id="IPR020568">
    <property type="entry name" value="Ribosomal_Su5_D2-typ_SF"/>
</dbReference>
<evidence type="ECO:0000256" key="3">
    <source>
        <dbReference type="ARBA" id="ARBA00022840"/>
    </source>
</evidence>